<dbReference type="OrthoDB" id="980389at2"/>
<dbReference type="PROSITE" id="PS51257">
    <property type="entry name" value="PROKAR_LIPOPROTEIN"/>
    <property type="match status" value="1"/>
</dbReference>
<feature type="region of interest" description="Disordered" evidence="1">
    <location>
        <begin position="26"/>
        <end position="59"/>
    </location>
</feature>
<accession>A0A4U1JIY8</accession>
<protein>
    <submittedName>
        <fullName evidence="2">Uncharacterized protein</fullName>
    </submittedName>
</protein>
<dbReference type="RefSeq" id="WP_136927303.1">
    <property type="nucleotide sequence ID" value="NZ_SSMQ01000002.1"/>
</dbReference>
<organism evidence="2 3">
    <name type="scientific">Polyangium fumosum</name>
    <dbReference type="NCBI Taxonomy" id="889272"/>
    <lineage>
        <taxon>Bacteria</taxon>
        <taxon>Pseudomonadati</taxon>
        <taxon>Myxococcota</taxon>
        <taxon>Polyangia</taxon>
        <taxon>Polyangiales</taxon>
        <taxon>Polyangiaceae</taxon>
        <taxon>Polyangium</taxon>
    </lineage>
</organism>
<sequence>MPLPPRRATALAALISLACGCRDAKPPTERAPSAVLTQSVSAAPTSTSNEAPRKAEPLGPASPLVEFEGLAKLDPKPLVVLRERNPWLMVLGSDVPTIVVYEDGLVVYHKLVGNKAEALTANVGAEAAKKLGEELATADFMALPAQASVTAATDQPTVGIALRQGSQWK</sequence>
<comment type="caution">
    <text evidence="2">The sequence shown here is derived from an EMBL/GenBank/DDBJ whole genome shotgun (WGS) entry which is preliminary data.</text>
</comment>
<proteinExistence type="predicted"/>
<evidence type="ECO:0000313" key="2">
    <source>
        <dbReference type="EMBL" id="TKD12666.1"/>
    </source>
</evidence>
<dbReference type="Proteomes" id="UP000309215">
    <property type="component" value="Unassembled WGS sequence"/>
</dbReference>
<name>A0A4U1JIY8_9BACT</name>
<feature type="compositionally biased region" description="Polar residues" evidence="1">
    <location>
        <begin position="35"/>
        <end position="50"/>
    </location>
</feature>
<dbReference type="EMBL" id="SSMQ01000002">
    <property type="protein sequence ID" value="TKD12666.1"/>
    <property type="molecule type" value="Genomic_DNA"/>
</dbReference>
<dbReference type="AlphaFoldDB" id="A0A4U1JIY8"/>
<gene>
    <name evidence="2" type="ORF">E8A74_02635</name>
</gene>
<evidence type="ECO:0000313" key="3">
    <source>
        <dbReference type="Proteomes" id="UP000309215"/>
    </source>
</evidence>
<evidence type="ECO:0000256" key="1">
    <source>
        <dbReference type="SAM" id="MobiDB-lite"/>
    </source>
</evidence>
<keyword evidence="3" id="KW-1185">Reference proteome</keyword>
<reference evidence="2 3" key="1">
    <citation type="submission" date="2019-04" db="EMBL/GenBank/DDBJ databases">
        <authorList>
            <person name="Li Y."/>
            <person name="Wang J."/>
        </authorList>
    </citation>
    <scope>NUCLEOTIDE SEQUENCE [LARGE SCALE GENOMIC DNA]</scope>
    <source>
        <strain evidence="2 3">DSM 14668</strain>
    </source>
</reference>